<dbReference type="eggNOG" id="KOG1670">
    <property type="taxonomic scope" value="Eukaryota"/>
</dbReference>
<dbReference type="GO" id="GO:0003743">
    <property type="term" value="F:translation initiation factor activity"/>
    <property type="evidence" value="ECO:0007669"/>
    <property type="project" value="UniProtKB-KW"/>
</dbReference>
<dbReference type="GeneID" id="17300238"/>
<reference evidence="8" key="3">
    <citation type="submission" date="2015-06" db="UniProtKB">
        <authorList>
            <consortium name="EnsemblProtists"/>
        </authorList>
    </citation>
    <scope>IDENTIFICATION</scope>
</reference>
<evidence type="ECO:0000313" key="8">
    <source>
        <dbReference type="EnsemblProtists" id="EKX43609"/>
    </source>
</evidence>
<name>L1J664_GUITC</name>
<dbReference type="GO" id="GO:0006417">
    <property type="term" value="P:regulation of translation"/>
    <property type="evidence" value="ECO:0007669"/>
    <property type="project" value="UniProtKB-KW"/>
</dbReference>
<keyword evidence="5 6" id="KW-0648">Protein biosynthesis</keyword>
<dbReference type="OrthoDB" id="590761at2759"/>
<dbReference type="Gene3D" id="3.30.760.10">
    <property type="entry name" value="RNA Cap, Translation Initiation Factor Eif4e"/>
    <property type="match status" value="1"/>
</dbReference>
<dbReference type="STRING" id="905079.L1J664"/>
<keyword evidence="9" id="KW-1185">Reference proteome</keyword>
<dbReference type="SUPFAM" id="SSF55418">
    <property type="entry name" value="eIF4e-like"/>
    <property type="match status" value="1"/>
</dbReference>
<keyword evidence="2 6" id="KW-0396">Initiation factor</keyword>
<dbReference type="KEGG" id="gtt:GUITHDRAFT_140367"/>
<dbReference type="GO" id="GO:0016281">
    <property type="term" value="C:eukaryotic translation initiation factor 4F complex"/>
    <property type="evidence" value="ECO:0007669"/>
    <property type="project" value="TreeGrafter"/>
</dbReference>
<dbReference type="EnsemblProtists" id="EKX43609">
    <property type="protein sequence ID" value="EKX43609"/>
    <property type="gene ID" value="GUITHDRAFT_140367"/>
</dbReference>
<evidence type="ECO:0000256" key="3">
    <source>
        <dbReference type="ARBA" id="ARBA00022845"/>
    </source>
</evidence>
<evidence type="ECO:0000256" key="4">
    <source>
        <dbReference type="ARBA" id="ARBA00022884"/>
    </source>
</evidence>
<dbReference type="Pfam" id="PF01652">
    <property type="entry name" value="IF4E"/>
    <property type="match status" value="1"/>
</dbReference>
<dbReference type="InterPro" id="IPR001040">
    <property type="entry name" value="TIF_eIF_4E"/>
</dbReference>
<gene>
    <name evidence="7" type="ORF">GUITHDRAFT_140367</name>
</gene>
<dbReference type="RefSeq" id="XP_005830589.1">
    <property type="nucleotide sequence ID" value="XM_005830532.1"/>
</dbReference>
<evidence type="ECO:0000313" key="7">
    <source>
        <dbReference type="EMBL" id="EKX43609.1"/>
    </source>
</evidence>
<dbReference type="AlphaFoldDB" id="L1J664"/>
<reference evidence="9" key="2">
    <citation type="submission" date="2012-11" db="EMBL/GenBank/DDBJ databases">
        <authorList>
            <person name="Kuo A."/>
            <person name="Curtis B.A."/>
            <person name="Tanifuji G."/>
            <person name="Burki F."/>
            <person name="Gruber A."/>
            <person name="Irimia M."/>
            <person name="Maruyama S."/>
            <person name="Arias M.C."/>
            <person name="Ball S.G."/>
            <person name="Gile G.H."/>
            <person name="Hirakawa Y."/>
            <person name="Hopkins J.F."/>
            <person name="Rensing S.A."/>
            <person name="Schmutz J."/>
            <person name="Symeonidi A."/>
            <person name="Elias M."/>
            <person name="Eveleigh R.J."/>
            <person name="Herman E.K."/>
            <person name="Klute M.J."/>
            <person name="Nakayama T."/>
            <person name="Obornik M."/>
            <person name="Reyes-Prieto A."/>
            <person name="Armbrust E.V."/>
            <person name="Aves S.J."/>
            <person name="Beiko R.G."/>
            <person name="Coutinho P."/>
            <person name="Dacks J.B."/>
            <person name="Durnford D.G."/>
            <person name="Fast N.M."/>
            <person name="Green B.R."/>
            <person name="Grisdale C."/>
            <person name="Hempe F."/>
            <person name="Henrissat B."/>
            <person name="Hoppner M.P."/>
            <person name="Ishida K.-I."/>
            <person name="Kim E."/>
            <person name="Koreny L."/>
            <person name="Kroth P.G."/>
            <person name="Liu Y."/>
            <person name="Malik S.-B."/>
            <person name="Maier U.G."/>
            <person name="McRose D."/>
            <person name="Mock T."/>
            <person name="Neilson J.A."/>
            <person name="Onodera N.T."/>
            <person name="Poole A.M."/>
            <person name="Pritham E.J."/>
            <person name="Richards T.A."/>
            <person name="Rocap G."/>
            <person name="Roy S.W."/>
            <person name="Sarai C."/>
            <person name="Schaack S."/>
            <person name="Shirato S."/>
            <person name="Slamovits C.H."/>
            <person name="Spencer D.F."/>
            <person name="Suzuki S."/>
            <person name="Worden A.Z."/>
            <person name="Zauner S."/>
            <person name="Barry K."/>
            <person name="Bell C."/>
            <person name="Bharti A.K."/>
            <person name="Crow J.A."/>
            <person name="Grimwood J."/>
            <person name="Kramer R."/>
            <person name="Lindquist E."/>
            <person name="Lucas S."/>
            <person name="Salamov A."/>
            <person name="McFadden G.I."/>
            <person name="Lane C.E."/>
            <person name="Keeling P.J."/>
            <person name="Gray M.W."/>
            <person name="Grigoriev I.V."/>
            <person name="Archibald J.M."/>
        </authorList>
    </citation>
    <scope>NUCLEOTIDE SEQUENCE</scope>
    <source>
        <strain evidence="9">CCMP2712</strain>
    </source>
</reference>
<protein>
    <submittedName>
        <fullName evidence="7">Translation initiation factor 4F, cap-binding subunit</fullName>
    </submittedName>
</protein>
<keyword evidence="4 6" id="KW-0694">RNA-binding</keyword>
<accession>L1J664</accession>
<dbReference type="Proteomes" id="UP000011087">
    <property type="component" value="Unassembled WGS sequence"/>
</dbReference>
<dbReference type="EMBL" id="JH993009">
    <property type="protein sequence ID" value="EKX43609.1"/>
    <property type="molecule type" value="Genomic_DNA"/>
</dbReference>
<evidence type="ECO:0000256" key="6">
    <source>
        <dbReference type="RuleBase" id="RU004374"/>
    </source>
</evidence>
<dbReference type="HOGENOM" id="CLU_043552_5_1_1"/>
<organism evidence="7">
    <name type="scientific">Guillardia theta (strain CCMP2712)</name>
    <name type="common">Cryptophyte</name>
    <dbReference type="NCBI Taxonomy" id="905079"/>
    <lineage>
        <taxon>Eukaryota</taxon>
        <taxon>Cryptophyceae</taxon>
        <taxon>Pyrenomonadales</taxon>
        <taxon>Geminigeraceae</taxon>
        <taxon>Guillardia</taxon>
    </lineage>
</organism>
<evidence type="ECO:0000256" key="2">
    <source>
        <dbReference type="ARBA" id="ARBA00022540"/>
    </source>
</evidence>
<dbReference type="OMA" id="MWEDDVN"/>
<dbReference type="PANTHER" id="PTHR11960">
    <property type="entry name" value="EUKARYOTIC TRANSLATION INITIATION FACTOR 4E RELATED"/>
    <property type="match status" value="1"/>
</dbReference>
<dbReference type="InterPro" id="IPR023398">
    <property type="entry name" value="TIF_eIF4e-like"/>
</dbReference>
<dbReference type="PANTHER" id="PTHR11960:SF8">
    <property type="entry name" value="EUKARYOTIC TRANSLATION INITIATION FACTOR 4E1-RELATED"/>
    <property type="match status" value="1"/>
</dbReference>
<evidence type="ECO:0000256" key="1">
    <source>
        <dbReference type="ARBA" id="ARBA00009860"/>
    </source>
</evidence>
<proteinExistence type="inferred from homology"/>
<dbReference type="PaxDb" id="55529-EKX43609"/>
<evidence type="ECO:0000256" key="5">
    <source>
        <dbReference type="ARBA" id="ARBA00022917"/>
    </source>
</evidence>
<dbReference type="GO" id="GO:0000340">
    <property type="term" value="F:RNA 7-methylguanosine cap binding"/>
    <property type="evidence" value="ECO:0007669"/>
    <property type="project" value="TreeGrafter"/>
</dbReference>
<comment type="similarity">
    <text evidence="1 6">Belongs to the eukaryotic initiation factor 4E family.</text>
</comment>
<reference evidence="7 9" key="1">
    <citation type="journal article" date="2012" name="Nature">
        <title>Algal genomes reveal evolutionary mosaicism and the fate of nucleomorphs.</title>
        <authorList>
            <consortium name="DOE Joint Genome Institute"/>
            <person name="Curtis B.A."/>
            <person name="Tanifuji G."/>
            <person name="Burki F."/>
            <person name="Gruber A."/>
            <person name="Irimia M."/>
            <person name="Maruyama S."/>
            <person name="Arias M.C."/>
            <person name="Ball S.G."/>
            <person name="Gile G.H."/>
            <person name="Hirakawa Y."/>
            <person name="Hopkins J.F."/>
            <person name="Kuo A."/>
            <person name="Rensing S.A."/>
            <person name="Schmutz J."/>
            <person name="Symeonidi A."/>
            <person name="Elias M."/>
            <person name="Eveleigh R.J."/>
            <person name="Herman E.K."/>
            <person name="Klute M.J."/>
            <person name="Nakayama T."/>
            <person name="Obornik M."/>
            <person name="Reyes-Prieto A."/>
            <person name="Armbrust E.V."/>
            <person name="Aves S.J."/>
            <person name="Beiko R.G."/>
            <person name="Coutinho P."/>
            <person name="Dacks J.B."/>
            <person name="Durnford D.G."/>
            <person name="Fast N.M."/>
            <person name="Green B.R."/>
            <person name="Grisdale C.J."/>
            <person name="Hempel F."/>
            <person name="Henrissat B."/>
            <person name="Hoppner M.P."/>
            <person name="Ishida K."/>
            <person name="Kim E."/>
            <person name="Koreny L."/>
            <person name="Kroth P.G."/>
            <person name="Liu Y."/>
            <person name="Malik S.B."/>
            <person name="Maier U.G."/>
            <person name="McRose D."/>
            <person name="Mock T."/>
            <person name="Neilson J.A."/>
            <person name="Onodera N.T."/>
            <person name="Poole A.M."/>
            <person name="Pritham E.J."/>
            <person name="Richards T.A."/>
            <person name="Rocap G."/>
            <person name="Roy S.W."/>
            <person name="Sarai C."/>
            <person name="Schaack S."/>
            <person name="Shirato S."/>
            <person name="Slamovits C.H."/>
            <person name="Spencer D.F."/>
            <person name="Suzuki S."/>
            <person name="Worden A.Z."/>
            <person name="Zauner S."/>
            <person name="Barry K."/>
            <person name="Bell C."/>
            <person name="Bharti A.K."/>
            <person name="Crow J.A."/>
            <person name="Grimwood J."/>
            <person name="Kramer R."/>
            <person name="Lindquist E."/>
            <person name="Lucas S."/>
            <person name="Salamov A."/>
            <person name="McFadden G.I."/>
            <person name="Lane C.E."/>
            <person name="Keeling P.J."/>
            <person name="Gray M.W."/>
            <person name="Grigoriev I.V."/>
            <person name="Archibald J.M."/>
        </authorList>
    </citation>
    <scope>NUCLEOTIDE SEQUENCE</scope>
    <source>
        <strain evidence="7 9">CCMP2712</strain>
    </source>
</reference>
<keyword evidence="3" id="KW-0810">Translation regulation</keyword>
<evidence type="ECO:0000313" key="9">
    <source>
        <dbReference type="Proteomes" id="UP000011087"/>
    </source>
</evidence>
<sequence length="162" mass="18663">MKRVSEFDTIEDFWGTINNIPPPSKLPVGCNYHLFREGIMPMWEDAHNAKGGKWTYNEKRNGGRSTKTVDDMWLYTMLSLVGETYPDSDQICGAVCSLRQKHDRVAVWTKDAQDSDAYEVIGRLFRDALLQALGSGRIINEKDYEYQPHDESLKKLMGTRKR</sequence>